<dbReference type="AlphaFoldDB" id="A0ABD1G5F6"/>
<reference evidence="2 3" key="1">
    <citation type="submission" date="2024-06" db="EMBL/GenBank/DDBJ databases">
        <title>A chromosome level genome sequence of Diviner's sage (Salvia divinorum).</title>
        <authorList>
            <person name="Ford S.A."/>
            <person name="Ro D.-K."/>
            <person name="Ness R.W."/>
            <person name="Phillips M.A."/>
        </authorList>
    </citation>
    <scope>NUCLEOTIDE SEQUENCE [LARGE SCALE GENOMIC DNA]</scope>
    <source>
        <strain evidence="2">SAF-2024a</strain>
        <tissue evidence="2">Leaf</tissue>
    </source>
</reference>
<evidence type="ECO:0000313" key="3">
    <source>
        <dbReference type="Proteomes" id="UP001567538"/>
    </source>
</evidence>
<accession>A0ABD1G5F6</accession>
<name>A0ABD1G5F6_SALDI</name>
<dbReference type="EMBL" id="JBEAFC010000010">
    <property type="protein sequence ID" value="KAL1539356.1"/>
    <property type="molecule type" value="Genomic_DNA"/>
</dbReference>
<feature type="compositionally biased region" description="Pro residues" evidence="1">
    <location>
        <begin position="174"/>
        <end position="189"/>
    </location>
</feature>
<dbReference type="Pfam" id="PF07816">
    <property type="entry name" value="DUF1645"/>
    <property type="match status" value="1"/>
</dbReference>
<gene>
    <name evidence="2" type="ORF">AAHA92_27985</name>
</gene>
<feature type="region of interest" description="Disordered" evidence="1">
    <location>
        <begin position="26"/>
        <end position="51"/>
    </location>
</feature>
<feature type="compositionally biased region" description="Basic and acidic residues" evidence="1">
    <location>
        <begin position="209"/>
        <end position="222"/>
    </location>
</feature>
<dbReference type="PANTHER" id="PTHR33095:SF114">
    <property type="entry name" value="DUF1645 FAMILY PROTEIN"/>
    <property type="match status" value="1"/>
</dbReference>
<keyword evidence="3" id="KW-1185">Reference proteome</keyword>
<protein>
    <submittedName>
        <fullName evidence="2">Uncharacterized protein</fullName>
    </submittedName>
</protein>
<feature type="region of interest" description="Disordered" evidence="1">
    <location>
        <begin position="171"/>
        <end position="222"/>
    </location>
</feature>
<organism evidence="2 3">
    <name type="scientific">Salvia divinorum</name>
    <name type="common">Maria pastora</name>
    <name type="synonym">Diviner's sage</name>
    <dbReference type="NCBI Taxonomy" id="28513"/>
    <lineage>
        <taxon>Eukaryota</taxon>
        <taxon>Viridiplantae</taxon>
        <taxon>Streptophyta</taxon>
        <taxon>Embryophyta</taxon>
        <taxon>Tracheophyta</taxon>
        <taxon>Spermatophyta</taxon>
        <taxon>Magnoliopsida</taxon>
        <taxon>eudicotyledons</taxon>
        <taxon>Gunneridae</taxon>
        <taxon>Pentapetalae</taxon>
        <taxon>asterids</taxon>
        <taxon>lamiids</taxon>
        <taxon>Lamiales</taxon>
        <taxon>Lamiaceae</taxon>
        <taxon>Nepetoideae</taxon>
        <taxon>Mentheae</taxon>
        <taxon>Salviinae</taxon>
        <taxon>Salvia</taxon>
        <taxon>Salvia subgen. Calosphace</taxon>
    </lineage>
</organism>
<evidence type="ECO:0000313" key="2">
    <source>
        <dbReference type="EMBL" id="KAL1539356.1"/>
    </source>
</evidence>
<proteinExistence type="predicted"/>
<dbReference type="PANTHER" id="PTHR33095">
    <property type="entry name" value="OS07G0619500 PROTEIN"/>
    <property type="match status" value="1"/>
</dbReference>
<dbReference type="Proteomes" id="UP001567538">
    <property type="component" value="Unassembled WGS sequence"/>
</dbReference>
<dbReference type="InterPro" id="IPR012442">
    <property type="entry name" value="DUF1645_plant"/>
</dbReference>
<evidence type="ECO:0000256" key="1">
    <source>
        <dbReference type="SAM" id="MobiDB-lite"/>
    </source>
</evidence>
<sequence length="249" mass="27753">MNDFYSEKEISEDLNNQLKIMETEEDLKLHEFQNTENSDEEEDEFDEEEEEFSFASVGEDAAAISAEHAFSDGQIKAVFPLFDQSLLLSGDLPENLPMRPPVKKVFVETSSAADDEIAGPCCEWSGRKALEAAPESCKKSNSTGFSKIWRLKEITCRSNSDGRDAFVFLNGNHAPPPSKAAENPAPPPESVKKSGKGKKKAVAVSPHEAYLKSKAKDEERRRSYLPYRPELMGFFTNVNGGLTRNVHPF</sequence>
<comment type="caution">
    <text evidence="2">The sequence shown here is derived from an EMBL/GenBank/DDBJ whole genome shotgun (WGS) entry which is preliminary data.</text>
</comment>
<feature type="compositionally biased region" description="Acidic residues" evidence="1">
    <location>
        <begin position="37"/>
        <end position="51"/>
    </location>
</feature>